<keyword evidence="5" id="KW-1133">Transmembrane helix</keyword>
<feature type="domain" description="Methyl-accepting transducer" evidence="6">
    <location>
        <begin position="275"/>
        <end position="396"/>
    </location>
</feature>
<dbReference type="PANTHER" id="PTHR43531:SF14">
    <property type="entry name" value="METHYL-ACCEPTING CHEMOTAXIS PROTEIN I-RELATED"/>
    <property type="match status" value="1"/>
</dbReference>
<proteinExistence type="inferred from homology"/>
<sequence length="581" mass="62369">MDVFALMRHFTIRLRMLGAIVAVLVLLGMLGSAGMFGMLRIHGMSEDFMTQGFAKTVALGELRGAVGAIRQHEKDMVIAYDRPDAAKQAHTQWLASLEQAKKVAGRFMEGPQGEDSAIARAFVGHLDRYGTQFAPVAQLLLSGGYESAAVAHRMSTEAAAEFTATGQRLEELDTHLRQEVQRTVQRQRDTSNQTKWLFVLAVVITVLVVVPLTLLNMVSICRPLERARQMAQAIAGGDLSQRIEVVGHDEVADLQRALVHMEQSLGAIVSQVRDASSSIATASAEIATGNQDLSARTEQTASHAQEAVASLAQLTSTVQQTASSSQMANQLAASASGEATRGGAVVQQAVGSMHEISASSRKIGDIIGLIDSIAFQTNILALNAAVEAARAGEQGRRLCRGGGRGALAGAAQRPGGERDQGPDQQQRDRRERRRAPGRGRGRLDEGDRCQRAARGRHHWRDQRRRQRADRGHWPRQPVGGRDRPHDAAERRAGRAVCRRRRFAARPGGAAVAAGGAVPAERQCRARRRAAPGGLMGLASGIKNVAASACLVSAGARKGIKRRAWRNAPRTRPGTARAAPPA</sequence>
<dbReference type="GO" id="GO:0005886">
    <property type="term" value="C:plasma membrane"/>
    <property type="evidence" value="ECO:0007669"/>
    <property type="project" value="TreeGrafter"/>
</dbReference>
<dbReference type="SUPFAM" id="SSF58104">
    <property type="entry name" value="Methyl-accepting chemotaxis protein (MCP) signaling domain"/>
    <property type="match status" value="1"/>
</dbReference>
<dbReference type="InterPro" id="IPR004089">
    <property type="entry name" value="MCPsignal_dom"/>
</dbReference>
<dbReference type="Pfam" id="PF00015">
    <property type="entry name" value="MCPsignal"/>
    <property type="match status" value="1"/>
</dbReference>
<dbReference type="PRINTS" id="PR00260">
    <property type="entry name" value="CHEMTRNSDUCR"/>
</dbReference>
<accession>A0A1I7IAE8</accession>
<evidence type="ECO:0000313" key="8">
    <source>
        <dbReference type="EMBL" id="SFU69888.1"/>
    </source>
</evidence>
<dbReference type="AlphaFoldDB" id="A0A1I7IAE8"/>
<evidence type="ECO:0000256" key="5">
    <source>
        <dbReference type="SAM" id="Phobius"/>
    </source>
</evidence>
<feature type="compositionally biased region" description="Basic and acidic residues" evidence="4">
    <location>
        <begin position="480"/>
        <end position="492"/>
    </location>
</feature>
<dbReference type="Gene3D" id="1.10.287.950">
    <property type="entry name" value="Methyl-accepting chemotaxis protein"/>
    <property type="match status" value="1"/>
</dbReference>
<evidence type="ECO:0000259" key="6">
    <source>
        <dbReference type="PROSITE" id="PS50111"/>
    </source>
</evidence>
<dbReference type="EMBL" id="FPBX01000015">
    <property type="protein sequence ID" value="SFU69888.1"/>
    <property type="molecule type" value="Genomic_DNA"/>
</dbReference>
<feature type="domain" description="HAMP" evidence="7">
    <location>
        <begin position="218"/>
        <end position="270"/>
    </location>
</feature>
<feature type="compositionally biased region" description="Basic residues" evidence="4">
    <location>
        <begin position="451"/>
        <end position="467"/>
    </location>
</feature>
<feature type="compositionally biased region" description="Basic residues" evidence="4">
    <location>
        <begin position="430"/>
        <end position="440"/>
    </location>
</feature>
<dbReference type="GO" id="GO:0006935">
    <property type="term" value="P:chemotaxis"/>
    <property type="evidence" value="ECO:0007669"/>
    <property type="project" value="InterPro"/>
</dbReference>
<evidence type="ECO:0000256" key="2">
    <source>
        <dbReference type="ARBA" id="ARBA00029447"/>
    </source>
</evidence>
<keyword evidence="5" id="KW-0472">Membrane</keyword>
<evidence type="ECO:0000256" key="4">
    <source>
        <dbReference type="SAM" id="MobiDB-lite"/>
    </source>
</evidence>
<feature type="transmembrane region" description="Helical" evidence="5">
    <location>
        <begin position="196"/>
        <end position="218"/>
    </location>
</feature>
<dbReference type="SMART" id="SM00304">
    <property type="entry name" value="HAMP"/>
    <property type="match status" value="1"/>
</dbReference>
<dbReference type="Proteomes" id="UP000183656">
    <property type="component" value="Unassembled WGS sequence"/>
</dbReference>
<dbReference type="GO" id="GO:0004888">
    <property type="term" value="F:transmembrane signaling receptor activity"/>
    <property type="evidence" value="ECO:0007669"/>
    <property type="project" value="InterPro"/>
</dbReference>
<comment type="similarity">
    <text evidence="2">Belongs to the methyl-accepting chemotaxis (MCP) protein family.</text>
</comment>
<keyword evidence="3" id="KW-0807">Transducer</keyword>
<dbReference type="STRING" id="343013.SAMN04489707_101541"/>
<dbReference type="InterPro" id="IPR003660">
    <property type="entry name" value="HAMP_dom"/>
</dbReference>
<feature type="region of interest" description="Disordered" evidence="4">
    <location>
        <begin position="397"/>
        <end position="494"/>
    </location>
</feature>
<reference evidence="8 9" key="1">
    <citation type="submission" date="2016-10" db="EMBL/GenBank/DDBJ databases">
        <authorList>
            <person name="de Groot N.N."/>
        </authorList>
    </citation>
    <scope>NUCLEOTIDE SEQUENCE [LARGE SCALE GENOMIC DNA]</scope>
    <source>
        <strain evidence="8 9">R-24608</strain>
    </source>
</reference>
<evidence type="ECO:0000259" key="7">
    <source>
        <dbReference type="PROSITE" id="PS50885"/>
    </source>
</evidence>
<organism evidence="8 9">
    <name type="scientific">Paenacidovorax caeni</name>
    <dbReference type="NCBI Taxonomy" id="343013"/>
    <lineage>
        <taxon>Bacteria</taxon>
        <taxon>Pseudomonadati</taxon>
        <taxon>Pseudomonadota</taxon>
        <taxon>Betaproteobacteria</taxon>
        <taxon>Burkholderiales</taxon>
        <taxon>Comamonadaceae</taxon>
        <taxon>Paenacidovorax</taxon>
    </lineage>
</organism>
<dbReference type="PANTHER" id="PTHR43531">
    <property type="entry name" value="PROTEIN ICFG"/>
    <property type="match status" value="1"/>
</dbReference>
<dbReference type="PROSITE" id="PS50885">
    <property type="entry name" value="HAMP"/>
    <property type="match status" value="1"/>
</dbReference>
<feature type="compositionally biased region" description="Basic and acidic residues" evidence="4">
    <location>
        <begin position="441"/>
        <end position="450"/>
    </location>
</feature>
<feature type="compositionally biased region" description="Basic and acidic residues" evidence="4">
    <location>
        <begin position="415"/>
        <end position="429"/>
    </location>
</feature>
<evidence type="ECO:0000256" key="1">
    <source>
        <dbReference type="ARBA" id="ARBA00022481"/>
    </source>
</evidence>
<protein>
    <submittedName>
        <fullName evidence="8">Four helix bundle sensory module for signal transduction</fullName>
    </submittedName>
</protein>
<evidence type="ECO:0000256" key="3">
    <source>
        <dbReference type="PROSITE-ProRule" id="PRU00284"/>
    </source>
</evidence>
<keyword evidence="5" id="KW-0812">Transmembrane</keyword>
<dbReference type="PROSITE" id="PS50111">
    <property type="entry name" value="CHEMOTAXIS_TRANSDUC_2"/>
    <property type="match status" value="1"/>
</dbReference>
<dbReference type="InterPro" id="IPR051310">
    <property type="entry name" value="MCP_chemotaxis"/>
</dbReference>
<dbReference type="InterPro" id="IPR004090">
    <property type="entry name" value="Chemotax_Me-accpt_rcpt"/>
</dbReference>
<dbReference type="Pfam" id="PF00672">
    <property type="entry name" value="HAMP"/>
    <property type="match status" value="1"/>
</dbReference>
<keyword evidence="9" id="KW-1185">Reference proteome</keyword>
<evidence type="ECO:0000313" key="9">
    <source>
        <dbReference type="Proteomes" id="UP000183656"/>
    </source>
</evidence>
<dbReference type="GO" id="GO:0007165">
    <property type="term" value="P:signal transduction"/>
    <property type="evidence" value="ECO:0007669"/>
    <property type="project" value="UniProtKB-KW"/>
</dbReference>
<feature type="transmembrane region" description="Helical" evidence="5">
    <location>
        <begin position="16"/>
        <end position="39"/>
    </location>
</feature>
<keyword evidence="1" id="KW-0488">Methylation</keyword>
<gene>
    <name evidence="8" type="ORF">SAMN04489707_101541</name>
</gene>
<name>A0A1I7IAE8_9BURK</name>
<dbReference type="SMART" id="SM00283">
    <property type="entry name" value="MA"/>
    <property type="match status" value="1"/>
</dbReference>
<dbReference type="CDD" id="cd06225">
    <property type="entry name" value="HAMP"/>
    <property type="match status" value="1"/>
</dbReference>